<evidence type="ECO:0008006" key="4">
    <source>
        <dbReference type="Google" id="ProtNLM"/>
    </source>
</evidence>
<sequence>MNGRRYVGLRALLATVVVTLAAVFAGGAPAQAQPWPVVDGFEGDHQNRWAYTRTGDGWANTDTRPEYARTGQNSATLGGASGWAAVEGWVVLDPTSSYRTCGANIYAWGNQESLLHLELIDSTTWMYISRTEKVIPKSNTKDYRQVLFQNFPHTTTRIVIRMWVGGGQGSDPNEVHLDDFYLWCSRPIG</sequence>
<name>A0A6V8KIF5_9ACTN</name>
<dbReference type="Gene3D" id="2.60.120.260">
    <property type="entry name" value="Galactose-binding domain-like"/>
    <property type="match status" value="1"/>
</dbReference>
<proteinExistence type="predicted"/>
<protein>
    <recommendedName>
        <fullName evidence="4">F5/8 type C domain-containing protein</fullName>
    </recommendedName>
</protein>
<feature type="chain" id="PRO_5028876493" description="F5/8 type C domain-containing protein" evidence="1">
    <location>
        <begin position="33"/>
        <end position="189"/>
    </location>
</feature>
<keyword evidence="1" id="KW-0732">Signal</keyword>
<dbReference type="RefSeq" id="WP_173061435.1">
    <property type="nucleotide sequence ID" value="NZ_BAABGO010000022.1"/>
</dbReference>
<accession>A0A6V8KIF5</accession>
<reference evidence="2 3" key="1">
    <citation type="submission" date="2020-03" db="EMBL/GenBank/DDBJ databases">
        <title>Whole genome shotgun sequence of Phytohabitans houttuyneae NBRC 108639.</title>
        <authorList>
            <person name="Komaki H."/>
            <person name="Tamura T."/>
        </authorList>
    </citation>
    <scope>NUCLEOTIDE SEQUENCE [LARGE SCALE GENOMIC DNA]</scope>
    <source>
        <strain evidence="2 3">NBRC 108639</strain>
    </source>
</reference>
<keyword evidence="3" id="KW-1185">Reference proteome</keyword>
<organism evidence="2 3">
    <name type="scientific">Phytohabitans houttuyneae</name>
    <dbReference type="NCBI Taxonomy" id="1076126"/>
    <lineage>
        <taxon>Bacteria</taxon>
        <taxon>Bacillati</taxon>
        <taxon>Actinomycetota</taxon>
        <taxon>Actinomycetes</taxon>
        <taxon>Micromonosporales</taxon>
        <taxon>Micromonosporaceae</taxon>
    </lineage>
</organism>
<comment type="caution">
    <text evidence="2">The sequence shown here is derived from an EMBL/GenBank/DDBJ whole genome shotgun (WGS) entry which is preliminary data.</text>
</comment>
<feature type="signal peptide" evidence="1">
    <location>
        <begin position="1"/>
        <end position="32"/>
    </location>
</feature>
<evidence type="ECO:0000313" key="2">
    <source>
        <dbReference type="EMBL" id="GFJ81776.1"/>
    </source>
</evidence>
<evidence type="ECO:0000313" key="3">
    <source>
        <dbReference type="Proteomes" id="UP000482800"/>
    </source>
</evidence>
<reference evidence="2 3" key="2">
    <citation type="submission" date="2020-03" db="EMBL/GenBank/DDBJ databases">
        <authorList>
            <person name="Ichikawa N."/>
            <person name="Kimura A."/>
            <person name="Kitahashi Y."/>
            <person name="Uohara A."/>
        </authorList>
    </citation>
    <scope>NUCLEOTIDE SEQUENCE [LARGE SCALE GENOMIC DNA]</scope>
    <source>
        <strain evidence="2 3">NBRC 108639</strain>
    </source>
</reference>
<gene>
    <name evidence="2" type="ORF">Phou_059560</name>
</gene>
<dbReference type="EMBL" id="BLPF01000002">
    <property type="protein sequence ID" value="GFJ81776.1"/>
    <property type="molecule type" value="Genomic_DNA"/>
</dbReference>
<dbReference type="Proteomes" id="UP000482800">
    <property type="component" value="Unassembled WGS sequence"/>
</dbReference>
<evidence type="ECO:0000256" key="1">
    <source>
        <dbReference type="SAM" id="SignalP"/>
    </source>
</evidence>
<dbReference type="AlphaFoldDB" id="A0A6V8KIF5"/>